<dbReference type="Pfam" id="PF13376">
    <property type="entry name" value="OmdA"/>
    <property type="match status" value="1"/>
</dbReference>
<dbReference type="Proteomes" id="UP000095228">
    <property type="component" value="Chromosome"/>
</dbReference>
<keyword evidence="3" id="KW-1185">Reference proteome</keyword>
<evidence type="ECO:0008006" key="4">
    <source>
        <dbReference type="Google" id="ProtNLM"/>
    </source>
</evidence>
<proteinExistence type="predicted"/>
<sequence>MSKPSPKTTKPELPILAFASPAAFRRWLKANHGTHPGIWLQIAKKDSGIASVTYAEALDEALCYGWIDGQKQSHDQQTFLQKFTRRGPRSTWSKINVGHVARLTQAGRMQPAGQAMVDAAQADGRWTQAYASSRAAEMPADFLAQLAPHARAKAFFESLNAANRYAIYYRQETRDPRPPPRTDPRHDETRGEVPLSRGV</sequence>
<gene>
    <name evidence="2" type="ORF">Verru16b_01321</name>
</gene>
<dbReference type="KEGG" id="obg:Verru16b_01321"/>
<feature type="region of interest" description="Disordered" evidence="1">
    <location>
        <begin position="170"/>
        <end position="199"/>
    </location>
</feature>
<evidence type="ECO:0000313" key="2">
    <source>
        <dbReference type="EMBL" id="AOS44260.1"/>
    </source>
</evidence>
<evidence type="ECO:0000313" key="3">
    <source>
        <dbReference type="Proteomes" id="UP000095228"/>
    </source>
</evidence>
<name>A0A1D8ATR7_9BACT</name>
<dbReference type="EMBL" id="CP016094">
    <property type="protein sequence ID" value="AOS44260.1"/>
    <property type="molecule type" value="Genomic_DNA"/>
</dbReference>
<evidence type="ECO:0000256" key="1">
    <source>
        <dbReference type="SAM" id="MobiDB-lite"/>
    </source>
</evidence>
<reference evidence="2 3" key="1">
    <citation type="submission" date="2016-06" db="EMBL/GenBank/DDBJ databases">
        <title>Three novel species with peptidoglycan cell walls form the new genus Lacunisphaera gen. nov. in the family Opitutaceae of the verrucomicrobial subdivision 4.</title>
        <authorList>
            <person name="Rast P."/>
            <person name="Gloeckner I."/>
            <person name="Jogler M."/>
            <person name="Boedeker C."/>
            <person name="Jeske O."/>
            <person name="Wiegand S."/>
            <person name="Reinhardt R."/>
            <person name="Schumann P."/>
            <person name="Rohde M."/>
            <person name="Spring S."/>
            <person name="Gloeckner F.O."/>
            <person name="Jogler C."/>
        </authorList>
    </citation>
    <scope>NUCLEOTIDE SEQUENCE [LARGE SCALE GENOMIC DNA]</scope>
    <source>
        <strain evidence="2 3">IG16b</strain>
    </source>
</reference>
<organism evidence="2 3">
    <name type="scientific">Lacunisphaera limnophila</name>
    <dbReference type="NCBI Taxonomy" id="1838286"/>
    <lineage>
        <taxon>Bacteria</taxon>
        <taxon>Pseudomonadati</taxon>
        <taxon>Verrucomicrobiota</taxon>
        <taxon>Opitutia</taxon>
        <taxon>Opitutales</taxon>
        <taxon>Opitutaceae</taxon>
        <taxon>Lacunisphaera</taxon>
    </lineage>
</organism>
<dbReference type="PATRIC" id="fig|1838286.3.peg.1331"/>
<dbReference type="RefSeq" id="WP_218918816.1">
    <property type="nucleotide sequence ID" value="NZ_CP016094.1"/>
</dbReference>
<accession>A0A1D8ATR7</accession>
<feature type="compositionally biased region" description="Basic and acidic residues" evidence="1">
    <location>
        <begin position="171"/>
        <end position="191"/>
    </location>
</feature>
<dbReference type="AlphaFoldDB" id="A0A1D8ATR7"/>
<protein>
    <recommendedName>
        <fullName evidence="4">Bacteriocin-protection, YdeI or OmpD-Associated</fullName>
    </recommendedName>
</protein>